<evidence type="ECO:0000259" key="3">
    <source>
        <dbReference type="Pfam" id="PF26056"/>
    </source>
</evidence>
<sequence>MYPGNGQPQQNWGHQQYQGLGYFPQPGSQPPRKRGRLVVIFAIAALVVIIGAVVTIVLVNRSSDEPQAQNQPATSTPETTTASQGTAQLEPQNAGWSVIKNEKASLIYEVPPAWTPSPGGTVTSKTQPDVVLSSPATLASYTCEGKRYSRGGMGGGTVKKSNLAEAAANMAKALGEEFYGSAQPSAQVGPPKQVSAKTTEGKPIKAVQVDATITTTGNACMASQGKVSVLMLEGPDTYSFLLVNTDLTGGPATPPPPNEAESQKIINSVRGY</sequence>
<dbReference type="Pfam" id="PF26056">
    <property type="entry name" value="DUF8017"/>
    <property type="match status" value="1"/>
</dbReference>
<organism evidence="4 5">
    <name type="scientific">Kibdelosporangium banguiense</name>
    <dbReference type="NCBI Taxonomy" id="1365924"/>
    <lineage>
        <taxon>Bacteria</taxon>
        <taxon>Bacillati</taxon>
        <taxon>Actinomycetota</taxon>
        <taxon>Actinomycetes</taxon>
        <taxon>Pseudonocardiales</taxon>
        <taxon>Pseudonocardiaceae</taxon>
        <taxon>Kibdelosporangium</taxon>
    </lineage>
</organism>
<keyword evidence="2" id="KW-1133">Transmembrane helix</keyword>
<proteinExistence type="predicted"/>
<feature type="transmembrane region" description="Helical" evidence="2">
    <location>
        <begin position="37"/>
        <end position="59"/>
    </location>
</feature>
<gene>
    <name evidence="4" type="ORF">JOF56_004271</name>
</gene>
<name>A0ABS4THR9_9PSEU</name>
<keyword evidence="2" id="KW-0812">Transmembrane</keyword>
<keyword evidence="5" id="KW-1185">Reference proteome</keyword>
<reference evidence="4 5" key="1">
    <citation type="submission" date="2021-03" db="EMBL/GenBank/DDBJ databases">
        <title>Sequencing the genomes of 1000 actinobacteria strains.</title>
        <authorList>
            <person name="Klenk H.-P."/>
        </authorList>
    </citation>
    <scope>NUCLEOTIDE SEQUENCE [LARGE SCALE GENOMIC DNA]</scope>
    <source>
        <strain evidence="4 5">DSM 46670</strain>
    </source>
</reference>
<evidence type="ECO:0000256" key="1">
    <source>
        <dbReference type="SAM" id="MobiDB-lite"/>
    </source>
</evidence>
<feature type="region of interest" description="Disordered" evidence="1">
    <location>
        <begin position="1"/>
        <end position="28"/>
    </location>
</feature>
<feature type="domain" description="DUF8017" evidence="3">
    <location>
        <begin position="90"/>
        <end position="271"/>
    </location>
</feature>
<feature type="region of interest" description="Disordered" evidence="1">
    <location>
        <begin position="64"/>
        <end position="93"/>
    </location>
</feature>
<accession>A0ABS4THR9</accession>
<dbReference type="InterPro" id="IPR058330">
    <property type="entry name" value="DUF8017"/>
</dbReference>
<feature type="compositionally biased region" description="Low complexity" evidence="1">
    <location>
        <begin position="71"/>
        <end position="86"/>
    </location>
</feature>
<evidence type="ECO:0000256" key="2">
    <source>
        <dbReference type="SAM" id="Phobius"/>
    </source>
</evidence>
<dbReference type="EMBL" id="JAGINW010000001">
    <property type="protein sequence ID" value="MBP2323886.1"/>
    <property type="molecule type" value="Genomic_DNA"/>
</dbReference>
<feature type="compositionally biased region" description="Polar residues" evidence="1">
    <location>
        <begin position="1"/>
        <end position="18"/>
    </location>
</feature>
<evidence type="ECO:0000313" key="4">
    <source>
        <dbReference type="EMBL" id="MBP2323886.1"/>
    </source>
</evidence>
<dbReference type="Proteomes" id="UP001519332">
    <property type="component" value="Unassembled WGS sequence"/>
</dbReference>
<keyword evidence="2" id="KW-0472">Membrane</keyword>
<evidence type="ECO:0000313" key="5">
    <source>
        <dbReference type="Proteomes" id="UP001519332"/>
    </source>
</evidence>
<dbReference type="RefSeq" id="WP_209640847.1">
    <property type="nucleotide sequence ID" value="NZ_JAGINW010000001.1"/>
</dbReference>
<comment type="caution">
    <text evidence="4">The sequence shown here is derived from an EMBL/GenBank/DDBJ whole genome shotgun (WGS) entry which is preliminary data.</text>
</comment>
<protein>
    <recommendedName>
        <fullName evidence="3">DUF8017 domain-containing protein</fullName>
    </recommendedName>
</protein>